<evidence type="ECO:0000313" key="1">
    <source>
        <dbReference type="EMBL" id="PIQ89680.1"/>
    </source>
</evidence>
<reference evidence="1 2" key="1">
    <citation type="submission" date="2017-09" db="EMBL/GenBank/DDBJ databases">
        <title>Depth-based differentiation of microbial function through sediment-hosted aquifers and enrichment of novel symbionts in the deep terrestrial subsurface.</title>
        <authorList>
            <person name="Probst A.J."/>
            <person name="Ladd B."/>
            <person name="Jarett J.K."/>
            <person name="Geller-Mcgrath D.E."/>
            <person name="Sieber C.M."/>
            <person name="Emerson J.B."/>
            <person name="Anantharaman K."/>
            <person name="Thomas B.C."/>
            <person name="Malmstrom R."/>
            <person name="Stieglmeier M."/>
            <person name="Klingl A."/>
            <person name="Woyke T."/>
            <person name="Ryan C.M."/>
            <person name="Banfield J.F."/>
        </authorList>
    </citation>
    <scope>NUCLEOTIDE SEQUENCE [LARGE SCALE GENOMIC DNA]</scope>
    <source>
        <strain evidence="1">CG11_big_fil_rev_8_21_14_0_20_42_13</strain>
    </source>
</reference>
<accession>A0A2H0LZ22</accession>
<dbReference type="SUPFAM" id="SSF47240">
    <property type="entry name" value="Ferritin-like"/>
    <property type="match status" value="1"/>
</dbReference>
<dbReference type="AlphaFoldDB" id="A0A2H0LZ22"/>
<name>A0A2H0LZ22_9BACT</name>
<dbReference type="InterPro" id="IPR009078">
    <property type="entry name" value="Ferritin-like_SF"/>
</dbReference>
<dbReference type="EMBL" id="PCWA01000026">
    <property type="protein sequence ID" value="PIQ89680.1"/>
    <property type="molecule type" value="Genomic_DNA"/>
</dbReference>
<evidence type="ECO:0000313" key="2">
    <source>
        <dbReference type="Proteomes" id="UP000229641"/>
    </source>
</evidence>
<evidence type="ECO:0008006" key="3">
    <source>
        <dbReference type="Google" id="ProtNLM"/>
    </source>
</evidence>
<protein>
    <recommendedName>
        <fullName evidence="3">Rubrerythrin diiron-binding domain-containing protein</fullName>
    </recommendedName>
</protein>
<sequence>MDEKKLKDKLCSAIEAEATMAVCYGRIAELIKNNKARLKFNRLSRESAKSKELLCGRLSGFGTAKEECGLLCEVCKLRPESFSLIGALQVGLETTKSAAKFYNELSARCDDKQDKKLFKELFKKQQARMMLLKREKRFGHEDEADSLAIDCCLPEALSKLWK</sequence>
<dbReference type="Proteomes" id="UP000229641">
    <property type="component" value="Unassembled WGS sequence"/>
</dbReference>
<dbReference type="Gene3D" id="1.20.1260.10">
    <property type="match status" value="1"/>
</dbReference>
<gene>
    <name evidence="1" type="ORF">COV72_01840</name>
</gene>
<organism evidence="1 2">
    <name type="scientific">Candidatus Ghiorseimicrobium undicola</name>
    <dbReference type="NCBI Taxonomy" id="1974746"/>
    <lineage>
        <taxon>Bacteria</taxon>
        <taxon>Pseudomonadati</taxon>
        <taxon>Candidatus Omnitrophota</taxon>
        <taxon>Candidatus Ghiorseimicrobium</taxon>
    </lineage>
</organism>
<comment type="caution">
    <text evidence="1">The sequence shown here is derived from an EMBL/GenBank/DDBJ whole genome shotgun (WGS) entry which is preliminary data.</text>
</comment>
<dbReference type="InterPro" id="IPR012347">
    <property type="entry name" value="Ferritin-like"/>
</dbReference>
<proteinExistence type="predicted"/>